<reference evidence="1 2" key="1">
    <citation type="submission" date="2020-04" db="EMBL/GenBank/DDBJ databases">
        <authorList>
            <person name="De Canck E."/>
        </authorList>
    </citation>
    <scope>NUCLEOTIDE SEQUENCE [LARGE SCALE GENOMIC DNA]</scope>
    <source>
        <strain evidence="1 2">LMG 28614</strain>
    </source>
</reference>
<proteinExistence type="predicted"/>
<accession>A0A6S7BPW0</accession>
<protein>
    <submittedName>
        <fullName evidence="1">Uncharacterized protein</fullName>
    </submittedName>
</protein>
<organism evidence="1 2">
    <name type="scientific">Paraburkholderia ultramafica</name>
    <dbReference type="NCBI Taxonomy" id="1544867"/>
    <lineage>
        <taxon>Bacteria</taxon>
        <taxon>Pseudomonadati</taxon>
        <taxon>Pseudomonadota</taxon>
        <taxon>Betaproteobacteria</taxon>
        <taxon>Burkholderiales</taxon>
        <taxon>Burkholderiaceae</taxon>
        <taxon>Paraburkholderia</taxon>
    </lineage>
</organism>
<evidence type="ECO:0000313" key="1">
    <source>
        <dbReference type="EMBL" id="CAB3809077.1"/>
    </source>
</evidence>
<gene>
    <name evidence="1" type="ORF">LMG28614_06946</name>
</gene>
<dbReference type="EMBL" id="CADIKK010000066">
    <property type="protein sequence ID" value="CAB3809077.1"/>
    <property type="molecule type" value="Genomic_DNA"/>
</dbReference>
<evidence type="ECO:0000313" key="2">
    <source>
        <dbReference type="Proteomes" id="UP000494365"/>
    </source>
</evidence>
<name>A0A6S7BPW0_9BURK</name>
<sequence length="78" mass="8525">MNTMATARQWSQARLRVKDVIEGPNIDIDRFVADVAQHGRLSPELLAAFPLLTQNGLVQRVEAAVRAALLTNIKEGAS</sequence>
<dbReference type="Proteomes" id="UP000494365">
    <property type="component" value="Unassembled WGS sequence"/>
</dbReference>
<dbReference type="AlphaFoldDB" id="A0A6S7BPW0"/>
<keyword evidence="2" id="KW-1185">Reference proteome</keyword>